<protein>
    <recommendedName>
        <fullName evidence="4">WxL domain-containing protein</fullName>
    </recommendedName>
</protein>
<sequence>MKGKKTKLLVTGALLAALGSSYIGNGVLFYQEIAYAQEANEVVSEDSFKIGNVSIDDEKKTVTWELSLSKTASEAAVQKQLLLGLPVTMDVLSITDNDGQAVEQDSKGRYVIGTNTSESASYSVSLVTSLTSETNYTFVPEIRETVSSLETDVTADVSLQDETANTYGIGTAETNAHTLALKQTKSAVGLSVFNNKESLLRSETTVSNWAELKNSVENGTDDVIYLTSYSSVTTDSAINVNRDVTIISRVSDGSTLASNARTRFNVTAGNSLSLENFAISGAYSGYFITVNGAVAGSVKNTHIALSSFNSGTTYVANGAGIVSGVNNTYNTTSVSIADSRIFSTNARTTFSGLSELNFSGSSQLDFYASNAVMFEVGSTVNFADNSGVTVASQSTTSVGNSVINIADGGQVVFDGASNLSLDRAYIGQLQELRRSPDFTPFFETSGKINFSQTNSTNPINVNLKSGVFVRAKNSRVDFSAVNIHFDVNTDTTISASNATASSTELLAKAMPLVRFIEAQTANIKNSTFSSTEGYAFSFYFTEVDYSELNIASSDIQLNGLKSSVTVAQSSIPSMIHFYGNEDSGGNNSYPYRHRSSNLVINNSSVDLRSVSYNNQMDGSTNLYRTGVILHEHSERRKSPGESGESSDPTPEASKIDISGNSQVTVYNPETSGIATRGTGTQFNLSGGSTLEVTGGSKIADGMNATDANRYMAAIRMFGHSTQYGIAKGEYQFNITEASTFRAVKLAGARQSAAMRIGGSANTVNVTGDSIFQLINEGDGNRTPTDPAGTGDYIALQYDNIPNGDTSAAVFNVGTDGTKDNSKVEILAQSGMGVYGGGLSTTPTLRVYAYEDAEFIVRGNTTTSGTSGTKYGVFGLSGTSPKFNLYMDQARYYEFENYNKNGILVNANNSGNTFEVKNAYTMLWSNSLTSAPDHDDSPTYTIGRLDYKLTGTNFTTTSGSSGHEYFSSGINQYSYVKAQGMIGGQVNAFYQASNADDKIYGQLVIAKRDQNGDAEIINDQVQYETLEASSNAAAGVFIEYTNSSGTLVRKFVPVSAAEAAWGDTNSQANFVLDLGSMGIPVGSEIRIIGSWDRNNYQSGDPEYATPSDDDFGSFGTVGQAGGVSFKQEVIDVLAPNVTEATVTNGSNGLANATVSGKTEPGAKVYLLQKTINLAIVYPTNVDTLLTATADASGVWSITGDFTSTTKIYVYAADQSTFTAAQAANVPGGTPKGLLLGVAGATAHGTWNGLEGNMTVDSFIDQNLEDPTLDANKNSISYHAVAEIPKAFYLNVQSENQLPELKIKAETTDPYADTAVKTVDYYSNVSFYLNGTDSNSGDYVRQLVIMYGSKTVLTRNYSQGQWIENDHQITITAEELATAGIYNDYAAGENVLTAYVYSTNGSGSGELHSQKSNEVTLTLTVNGVLMLASAPATVDFGSLTYNAKVQRVDNPTTDADLVVTDTRSGITDGWTLSAALTTNMTNVSTGSVMNEALWYVDGSGNEIPLTLDYGDQIIYTSTSGGSFDVTSTWGDTSDEPGLKLIADPTKTTVSSIGTYSGVVTWTIMAGQP</sequence>
<gene>
    <name evidence="2" type="ORF">I6N96_11980</name>
</gene>
<dbReference type="EMBL" id="JAEDXU010000006">
    <property type="protein sequence ID" value="MBP1046989.1"/>
    <property type="molecule type" value="Genomic_DNA"/>
</dbReference>
<evidence type="ECO:0000313" key="2">
    <source>
        <dbReference type="EMBL" id="MBP1046989.1"/>
    </source>
</evidence>
<evidence type="ECO:0000256" key="1">
    <source>
        <dbReference type="SAM" id="MobiDB-lite"/>
    </source>
</evidence>
<evidence type="ECO:0008006" key="4">
    <source>
        <dbReference type="Google" id="ProtNLM"/>
    </source>
</evidence>
<feature type="region of interest" description="Disordered" evidence="1">
    <location>
        <begin position="631"/>
        <end position="661"/>
    </location>
</feature>
<evidence type="ECO:0000313" key="3">
    <source>
        <dbReference type="Proteomes" id="UP000673375"/>
    </source>
</evidence>
<dbReference type="RefSeq" id="WP_209557782.1">
    <property type="nucleotide sequence ID" value="NZ_JAEDXU010000006.1"/>
</dbReference>
<accession>A0ABS4CMJ5</accession>
<reference evidence="2 3" key="1">
    <citation type="submission" date="2020-12" db="EMBL/GenBank/DDBJ databases">
        <title>Vagococcus allomyrinae sp. nov. and Enterococcus lavae sp. nov., isolated from the larvae of Allomyrina dichotoma.</title>
        <authorList>
            <person name="Lee S.D."/>
        </authorList>
    </citation>
    <scope>NUCLEOTIDE SEQUENCE [LARGE SCALE GENOMIC DNA]</scope>
    <source>
        <strain evidence="2 3">BWM-S5</strain>
    </source>
</reference>
<proteinExistence type="predicted"/>
<name>A0ABS4CMJ5_9ENTE</name>
<comment type="caution">
    <text evidence="2">The sequence shown here is derived from an EMBL/GenBank/DDBJ whole genome shotgun (WGS) entry which is preliminary data.</text>
</comment>
<keyword evidence="3" id="KW-1185">Reference proteome</keyword>
<organism evidence="2 3">
    <name type="scientific">Enterococcus larvae</name>
    <dbReference type="NCBI Taxonomy" id="2794352"/>
    <lineage>
        <taxon>Bacteria</taxon>
        <taxon>Bacillati</taxon>
        <taxon>Bacillota</taxon>
        <taxon>Bacilli</taxon>
        <taxon>Lactobacillales</taxon>
        <taxon>Enterococcaceae</taxon>
        <taxon>Enterococcus</taxon>
    </lineage>
</organism>
<dbReference type="Proteomes" id="UP000673375">
    <property type="component" value="Unassembled WGS sequence"/>
</dbReference>